<dbReference type="Pfam" id="PF13855">
    <property type="entry name" value="LRR_8"/>
    <property type="match status" value="1"/>
</dbReference>
<dbReference type="PANTHER" id="PTHR48056">
    <property type="entry name" value="LRR RECEPTOR-LIKE SERINE/THREONINE-PROTEIN KINASE-RELATED"/>
    <property type="match status" value="1"/>
</dbReference>
<dbReference type="SUPFAM" id="SSF52047">
    <property type="entry name" value="RNI-like"/>
    <property type="match status" value="1"/>
</dbReference>
<dbReference type="GO" id="GO:0016020">
    <property type="term" value="C:membrane"/>
    <property type="evidence" value="ECO:0007669"/>
    <property type="project" value="UniProtKB-SubCell"/>
</dbReference>
<keyword evidence="14" id="KW-1185">Reference proteome</keyword>
<reference evidence="13" key="1">
    <citation type="submission" date="2022-12" db="EMBL/GenBank/DDBJ databases">
        <title>Draft genome assemblies for two species of Escallonia (Escalloniales).</title>
        <authorList>
            <person name="Chanderbali A."/>
            <person name="Dervinis C."/>
            <person name="Anghel I."/>
            <person name="Soltis D."/>
            <person name="Soltis P."/>
            <person name="Zapata F."/>
        </authorList>
    </citation>
    <scope>NUCLEOTIDE SEQUENCE</scope>
    <source>
        <strain evidence="13">UCBG92.1500</strain>
        <tissue evidence="13">Leaf</tissue>
    </source>
</reference>
<evidence type="ECO:0000256" key="1">
    <source>
        <dbReference type="ARBA" id="ARBA00004167"/>
    </source>
</evidence>
<dbReference type="GO" id="GO:0033612">
    <property type="term" value="F:receptor serine/threonine kinase binding"/>
    <property type="evidence" value="ECO:0007669"/>
    <property type="project" value="TreeGrafter"/>
</dbReference>
<evidence type="ECO:0000256" key="6">
    <source>
        <dbReference type="ARBA" id="ARBA00022989"/>
    </source>
</evidence>
<dbReference type="InterPro" id="IPR013210">
    <property type="entry name" value="LRR_N_plant-typ"/>
</dbReference>
<comment type="subcellular location">
    <subcellularLocation>
        <location evidence="1">Membrane</location>
        <topology evidence="1">Single-pass membrane protein</topology>
    </subcellularLocation>
</comment>
<dbReference type="GO" id="GO:0006952">
    <property type="term" value="P:defense response"/>
    <property type="evidence" value="ECO:0007669"/>
    <property type="project" value="UniProtKB-ARBA"/>
</dbReference>
<evidence type="ECO:0000256" key="8">
    <source>
        <dbReference type="ARBA" id="ARBA00023180"/>
    </source>
</evidence>
<keyword evidence="2" id="KW-0433">Leucine-rich repeat</keyword>
<evidence type="ECO:0000256" key="7">
    <source>
        <dbReference type="ARBA" id="ARBA00023136"/>
    </source>
</evidence>
<dbReference type="PROSITE" id="PS00107">
    <property type="entry name" value="PROTEIN_KINASE_ATP"/>
    <property type="match status" value="1"/>
</dbReference>
<evidence type="ECO:0000256" key="11">
    <source>
        <dbReference type="SAM" id="SignalP"/>
    </source>
</evidence>
<keyword evidence="7 10" id="KW-0472">Membrane</keyword>
<evidence type="ECO:0000313" key="14">
    <source>
        <dbReference type="Proteomes" id="UP001187471"/>
    </source>
</evidence>
<keyword evidence="4 11" id="KW-0732">Signal</keyword>
<feature type="transmembrane region" description="Helical" evidence="10">
    <location>
        <begin position="485"/>
        <end position="509"/>
    </location>
</feature>
<dbReference type="AlphaFoldDB" id="A0AA88RMM4"/>
<proteinExistence type="predicted"/>
<feature type="domain" description="Protein kinase" evidence="12">
    <location>
        <begin position="543"/>
        <end position="750"/>
    </location>
</feature>
<dbReference type="InterPro" id="IPR032675">
    <property type="entry name" value="LRR_dom_sf"/>
</dbReference>
<protein>
    <recommendedName>
        <fullName evidence="12">Protein kinase domain-containing protein</fullName>
    </recommendedName>
</protein>
<feature type="non-terminal residue" evidence="13">
    <location>
        <position position="750"/>
    </location>
</feature>
<evidence type="ECO:0000256" key="10">
    <source>
        <dbReference type="SAM" id="Phobius"/>
    </source>
</evidence>
<keyword evidence="8" id="KW-0325">Glycoprotein</keyword>
<dbReference type="FunFam" id="3.30.200.20:FF:000661">
    <property type="entry name" value="Serine-threonine protein kinase plant-type"/>
    <property type="match status" value="1"/>
</dbReference>
<sequence length="750" mass="82318">MVTASCFVMPMVVVVLIQFIRATETNITTDQSALLAFRAHIINLDPQHILATNWSSATPVCNWAGVTCSHRHNRVAALNLSYMGLVGTIPPDIGNISFLASLDIRNNSFSGNLPKEMAHLPRLKDLYLDYNEFGGGLPTTNQFTGAIPQSLGDLGLLEILGLDRNNFVSRSSTLELSFLTSLISCRKLRALTLDYNRLNGFLPVSIGNLSTSLEVLLLGGNGIMGTIPHEIGNLSSLFDLSLPGNDLTGSIPTTIARLQKLQGLDLSDNQIGGSIPTEFCHLPNFDRLFLTRNQFSGPVPACLGNVSSLRHLYLSGNNLSSSIPESLRNLKDLLELDVSSNSLSGDLPSGLGSLTVARLINLSVNQFSGDISATVGGLENLVHLSLAHNTLRGYIPETFGSLISLETLDLSHNNLSGVIPKSLKGLSHLRYFNISFNDLSGEIPSGGPFKNFASQSFASNEALCGLTQFGVPQCHVVYRSRTTKIVVIISILSAMSLTVLVIGLLFVLIRRRKSKKVLTEKDVQPLVHPRITYHEMFEATNGFRESNLIGSGSFGLVYKGVMSDGMVVAIKVFKLHQEKALRSFETECEVLRNIRHRNLTKVITCCSNLDFRALVLEYMPNGSLEDWLYSHDNDLDIKQRLDIMIDVACALDYLHHEYGLGGSVSTSSDVYSYGIMLMETFTRTKPTDEMLDGGMTLRLWVKESLPNGITKVVDMDLLRQEGENLTRDVQCLTSILELALECTKESAEER</sequence>
<dbReference type="GO" id="GO:0005524">
    <property type="term" value="F:ATP binding"/>
    <property type="evidence" value="ECO:0007669"/>
    <property type="project" value="UniProtKB-UniRule"/>
</dbReference>
<evidence type="ECO:0000259" key="12">
    <source>
        <dbReference type="PROSITE" id="PS50011"/>
    </source>
</evidence>
<dbReference type="PROSITE" id="PS51450">
    <property type="entry name" value="LRR"/>
    <property type="match status" value="2"/>
</dbReference>
<evidence type="ECO:0000256" key="3">
    <source>
        <dbReference type="ARBA" id="ARBA00022692"/>
    </source>
</evidence>
<dbReference type="GO" id="GO:0051707">
    <property type="term" value="P:response to other organism"/>
    <property type="evidence" value="ECO:0007669"/>
    <property type="project" value="UniProtKB-ARBA"/>
</dbReference>
<dbReference type="FunFam" id="3.80.10.10:FF:000129">
    <property type="entry name" value="Leucine-rich repeat receptor-like kinase"/>
    <property type="match status" value="1"/>
</dbReference>
<dbReference type="Proteomes" id="UP001187471">
    <property type="component" value="Unassembled WGS sequence"/>
</dbReference>
<dbReference type="Gene3D" id="1.10.510.10">
    <property type="entry name" value="Transferase(Phosphotransferase) domain 1"/>
    <property type="match status" value="2"/>
</dbReference>
<dbReference type="PRINTS" id="PR00019">
    <property type="entry name" value="LEURICHRPT"/>
</dbReference>
<evidence type="ECO:0000256" key="5">
    <source>
        <dbReference type="ARBA" id="ARBA00022737"/>
    </source>
</evidence>
<evidence type="ECO:0000256" key="9">
    <source>
        <dbReference type="PROSITE-ProRule" id="PRU10141"/>
    </source>
</evidence>
<keyword evidence="5" id="KW-0677">Repeat</keyword>
<keyword evidence="3 10" id="KW-0812">Transmembrane</keyword>
<feature type="chain" id="PRO_5041650997" description="Protein kinase domain-containing protein" evidence="11">
    <location>
        <begin position="23"/>
        <end position="750"/>
    </location>
</feature>
<dbReference type="Pfam" id="PF07714">
    <property type="entry name" value="PK_Tyr_Ser-Thr"/>
    <property type="match status" value="1"/>
</dbReference>
<keyword evidence="6 10" id="KW-1133">Transmembrane helix</keyword>
<dbReference type="Gene3D" id="3.80.10.10">
    <property type="entry name" value="Ribonuclease Inhibitor"/>
    <property type="match status" value="2"/>
</dbReference>
<dbReference type="SUPFAM" id="SSF56112">
    <property type="entry name" value="Protein kinase-like (PK-like)"/>
    <property type="match status" value="1"/>
</dbReference>
<dbReference type="InterPro" id="IPR050647">
    <property type="entry name" value="Plant_LRR-RLKs"/>
</dbReference>
<dbReference type="InterPro" id="IPR003591">
    <property type="entry name" value="Leu-rich_rpt_typical-subtyp"/>
</dbReference>
<dbReference type="SMART" id="SM00369">
    <property type="entry name" value="LRR_TYP"/>
    <property type="match status" value="6"/>
</dbReference>
<dbReference type="Pfam" id="PF23598">
    <property type="entry name" value="LRR_14"/>
    <property type="match status" value="1"/>
</dbReference>
<dbReference type="InterPro" id="IPR001245">
    <property type="entry name" value="Ser-Thr/Tyr_kinase_cat_dom"/>
</dbReference>
<dbReference type="Gene3D" id="3.30.200.20">
    <property type="entry name" value="Phosphorylase Kinase, domain 1"/>
    <property type="match status" value="1"/>
</dbReference>
<dbReference type="GO" id="GO:0004674">
    <property type="term" value="F:protein serine/threonine kinase activity"/>
    <property type="evidence" value="ECO:0007669"/>
    <property type="project" value="UniProtKB-EC"/>
</dbReference>
<dbReference type="SMART" id="SM00365">
    <property type="entry name" value="LRR_SD22"/>
    <property type="match status" value="4"/>
</dbReference>
<dbReference type="InterPro" id="IPR055414">
    <property type="entry name" value="LRR_R13L4/SHOC2-like"/>
</dbReference>
<dbReference type="InterPro" id="IPR000719">
    <property type="entry name" value="Prot_kinase_dom"/>
</dbReference>
<feature type="signal peptide" evidence="11">
    <location>
        <begin position="1"/>
        <end position="22"/>
    </location>
</feature>
<feature type="binding site" evidence="9">
    <location>
        <position position="571"/>
    </location>
    <ligand>
        <name>ATP</name>
        <dbReference type="ChEBI" id="CHEBI:30616"/>
    </ligand>
</feature>
<keyword evidence="9" id="KW-0547">Nucleotide-binding</keyword>
<dbReference type="InterPro" id="IPR011009">
    <property type="entry name" value="Kinase-like_dom_sf"/>
</dbReference>
<dbReference type="FunFam" id="3.80.10.10:FF:000095">
    <property type="entry name" value="LRR receptor-like serine/threonine-protein kinase GSO1"/>
    <property type="match status" value="1"/>
</dbReference>
<accession>A0AA88RMM4</accession>
<dbReference type="EMBL" id="JAVXUO010000801">
    <property type="protein sequence ID" value="KAK2988902.1"/>
    <property type="molecule type" value="Genomic_DNA"/>
</dbReference>
<organism evidence="13 14">
    <name type="scientific">Escallonia rubra</name>
    <dbReference type="NCBI Taxonomy" id="112253"/>
    <lineage>
        <taxon>Eukaryota</taxon>
        <taxon>Viridiplantae</taxon>
        <taxon>Streptophyta</taxon>
        <taxon>Embryophyta</taxon>
        <taxon>Tracheophyta</taxon>
        <taxon>Spermatophyta</taxon>
        <taxon>Magnoliopsida</taxon>
        <taxon>eudicotyledons</taxon>
        <taxon>Gunneridae</taxon>
        <taxon>Pentapetalae</taxon>
        <taxon>asterids</taxon>
        <taxon>campanulids</taxon>
        <taxon>Escalloniales</taxon>
        <taxon>Escalloniaceae</taxon>
        <taxon>Escallonia</taxon>
    </lineage>
</organism>
<dbReference type="InterPro" id="IPR001611">
    <property type="entry name" value="Leu-rich_rpt"/>
</dbReference>
<name>A0AA88RMM4_9ASTE</name>
<dbReference type="PROSITE" id="PS50011">
    <property type="entry name" value="PROTEIN_KINASE_DOM"/>
    <property type="match status" value="1"/>
</dbReference>
<keyword evidence="9" id="KW-0067">ATP-binding</keyword>
<evidence type="ECO:0000256" key="2">
    <source>
        <dbReference type="ARBA" id="ARBA00022614"/>
    </source>
</evidence>
<evidence type="ECO:0000256" key="4">
    <source>
        <dbReference type="ARBA" id="ARBA00022729"/>
    </source>
</evidence>
<dbReference type="InterPro" id="IPR017441">
    <property type="entry name" value="Protein_kinase_ATP_BS"/>
</dbReference>
<comment type="caution">
    <text evidence="13">The sequence shown here is derived from an EMBL/GenBank/DDBJ whole genome shotgun (WGS) entry which is preliminary data.</text>
</comment>
<dbReference type="Pfam" id="PF00560">
    <property type="entry name" value="LRR_1"/>
    <property type="match status" value="2"/>
</dbReference>
<gene>
    <name evidence="13" type="ORF">RJ640_002046</name>
</gene>
<dbReference type="Pfam" id="PF08263">
    <property type="entry name" value="LRRNT_2"/>
    <property type="match status" value="1"/>
</dbReference>
<dbReference type="PANTHER" id="PTHR48056:SF73">
    <property type="entry name" value="LRR RECEPTOR-LIKE SERINE_THREONINE-PROTEIN KINASE EFR"/>
    <property type="match status" value="1"/>
</dbReference>
<evidence type="ECO:0000313" key="13">
    <source>
        <dbReference type="EMBL" id="KAK2988902.1"/>
    </source>
</evidence>